<dbReference type="AlphaFoldDB" id="A0A8H0D0U7"/>
<dbReference type="EMBL" id="SPPV01000031">
    <property type="protein sequence ID" value="TFU47922.1"/>
    <property type="molecule type" value="Genomic_DNA"/>
</dbReference>
<dbReference type="Proteomes" id="UP000298073">
    <property type="component" value="Unassembled WGS sequence"/>
</dbReference>
<evidence type="ECO:0000313" key="2">
    <source>
        <dbReference type="Proteomes" id="UP000298073"/>
    </source>
</evidence>
<organism evidence="1 2">
    <name type="scientific">Bacteroides acidifaciens</name>
    <dbReference type="NCBI Taxonomy" id="85831"/>
    <lineage>
        <taxon>Bacteria</taxon>
        <taxon>Pseudomonadati</taxon>
        <taxon>Bacteroidota</taxon>
        <taxon>Bacteroidia</taxon>
        <taxon>Bacteroidales</taxon>
        <taxon>Bacteroidaceae</taxon>
        <taxon>Bacteroides</taxon>
    </lineage>
</organism>
<evidence type="ECO:0000313" key="1">
    <source>
        <dbReference type="EMBL" id="TFU47922.1"/>
    </source>
</evidence>
<proteinExistence type="predicted"/>
<comment type="caution">
    <text evidence="1">The sequence shown here is derived from an EMBL/GenBank/DDBJ whole genome shotgun (WGS) entry which is preliminary data.</text>
</comment>
<protein>
    <submittedName>
        <fullName evidence="1">Uncharacterized protein</fullName>
    </submittedName>
</protein>
<name>A0A8H0D0U7_9BACE</name>
<sequence>MFDISLSGPFGFYGCLNGLTSKLIPTLFPENYACPARKNFTGNALQSVGFKHVSPPSHPKSSQGTTWCVKSRKSYNRQTMRFKKGNK</sequence>
<accession>A0A8H0D0U7</accession>
<reference evidence="1 2" key="1">
    <citation type="submission" date="2019-03" db="EMBL/GenBank/DDBJ databases">
        <title>Diversity of the mouse oral microbiome.</title>
        <authorList>
            <person name="Joseph S."/>
            <person name="Aduse-Opoku J."/>
            <person name="Curtis M."/>
            <person name="Wade W."/>
            <person name="Hashim A."/>
        </authorList>
    </citation>
    <scope>NUCLEOTIDE SEQUENCE [LARGE SCALE GENOMIC DNA]</scope>
    <source>
        <strain evidence="1 2">P2318</strain>
    </source>
</reference>
<gene>
    <name evidence="1" type="ORF">E4T97_13980</name>
</gene>